<keyword evidence="1" id="KW-0812">Transmembrane</keyword>
<comment type="caution">
    <text evidence="2">The sequence shown here is derived from an EMBL/GenBank/DDBJ whole genome shotgun (WGS) entry which is preliminary data.</text>
</comment>
<dbReference type="PANTHER" id="PTHR38543:SF1">
    <property type="entry name" value="OS04G0465800 PROTEIN"/>
    <property type="match status" value="1"/>
</dbReference>
<protein>
    <submittedName>
        <fullName evidence="2">Uncharacterized protein</fullName>
    </submittedName>
</protein>
<feature type="transmembrane region" description="Helical" evidence="1">
    <location>
        <begin position="285"/>
        <end position="307"/>
    </location>
</feature>
<name>A0A9D4XCX5_PEA</name>
<feature type="transmembrane region" description="Helical" evidence="1">
    <location>
        <begin position="221"/>
        <end position="239"/>
    </location>
</feature>
<dbReference type="EMBL" id="JAMSHJ010000004">
    <property type="protein sequence ID" value="KAI5418709.1"/>
    <property type="molecule type" value="Genomic_DNA"/>
</dbReference>
<organism evidence="2 3">
    <name type="scientific">Pisum sativum</name>
    <name type="common">Garden pea</name>
    <name type="synonym">Lathyrus oleraceus</name>
    <dbReference type="NCBI Taxonomy" id="3888"/>
    <lineage>
        <taxon>Eukaryota</taxon>
        <taxon>Viridiplantae</taxon>
        <taxon>Streptophyta</taxon>
        <taxon>Embryophyta</taxon>
        <taxon>Tracheophyta</taxon>
        <taxon>Spermatophyta</taxon>
        <taxon>Magnoliopsida</taxon>
        <taxon>eudicotyledons</taxon>
        <taxon>Gunneridae</taxon>
        <taxon>Pentapetalae</taxon>
        <taxon>rosids</taxon>
        <taxon>fabids</taxon>
        <taxon>Fabales</taxon>
        <taxon>Fabaceae</taxon>
        <taxon>Papilionoideae</taxon>
        <taxon>50 kb inversion clade</taxon>
        <taxon>NPAAA clade</taxon>
        <taxon>Hologalegina</taxon>
        <taxon>IRL clade</taxon>
        <taxon>Fabeae</taxon>
        <taxon>Lathyrus</taxon>
    </lineage>
</organism>
<dbReference type="PANTHER" id="PTHR38543">
    <property type="entry name" value="OS04G0465800 PROTEIN"/>
    <property type="match status" value="1"/>
</dbReference>
<proteinExistence type="predicted"/>
<keyword evidence="1" id="KW-0472">Membrane</keyword>
<evidence type="ECO:0000256" key="1">
    <source>
        <dbReference type="SAM" id="Phobius"/>
    </source>
</evidence>
<reference evidence="2 3" key="1">
    <citation type="journal article" date="2022" name="Nat. Genet.">
        <title>Improved pea reference genome and pan-genome highlight genomic features and evolutionary characteristics.</title>
        <authorList>
            <person name="Yang T."/>
            <person name="Liu R."/>
            <person name="Luo Y."/>
            <person name="Hu S."/>
            <person name="Wang D."/>
            <person name="Wang C."/>
            <person name="Pandey M.K."/>
            <person name="Ge S."/>
            <person name="Xu Q."/>
            <person name="Li N."/>
            <person name="Li G."/>
            <person name="Huang Y."/>
            <person name="Saxena R.K."/>
            <person name="Ji Y."/>
            <person name="Li M."/>
            <person name="Yan X."/>
            <person name="He Y."/>
            <person name="Liu Y."/>
            <person name="Wang X."/>
            <person name="Xiang C."/>
            <person name="Varshney R.K."/>
            <person name="Ding H."/>
            <person name="Gao S."/>
            <person name="Zong X."/>
        </authorList>
    </citation>
    <scope>NUCLEOTIDE SEQUENCE [LARGE SCALE GENOMIC DNA]</scope>
    <source>
        <strain evidence="2 3">cv. Zhongwan 6</strain>
    </source>
</reference>
<feature type="transmembrane region" description="Helical" evidence="1">
    <location>
        <begin position="112"/>
        <end position="130"/>
    </location>
</feature>
<dbReference type="AlphaFoldDB" id="A0A9D4XCX5"/>
<evidence type="ECO:0000313" key="3">
    <source>
        <dbReference type="Proteomes" id="UP001058974"/>
    </source>
</evidence>
<evidence type="ECO:0000313" key="2">
    <source>
        <dbReference type="EMBL" id="KAI5418709.1"/>
    </source>
</evidence>
<accession>A0A9D4XCX5</accession>
<feature type="transmembrane region" description="Helical" evidence="1">
    <location>
        <begin position="136"/>
        <end position="156"/>
    </location>
</feature>
<sequence length="314" mass="35117">MILSLEFGKVNEYIPPRMKILSSLTGKRLHNRGGSDLLSHASRLVSTSLRRFRTLDFVTAVTMPGPGPHFMYAMASGLCLTTTSDGRFSPHHTLIFTMNAFFGPDIGSFTEWLASLVAGPAVVSTVAGYIHHPILYILIFGYAFSSLYSKISSFLLTSRLLHSSNSRVPLTKMQCFLLISAGSFTHFFLDHLFEENGNTTMYRWILSTGWWNGRAPVNPDAVVVVGFLCVCLIGGFIYLNRASSSKPYQSMILVIFIASLYCLWCITQIHWFTPRRPAVGEEADLGVLVFLAMYFFLPYGLCIMSMYPEDPHSN</sequence>
<dbReference type="Gramene" id="Psat04G0307700-T1">
    <property type="protein sequence ID" value="KAI5418709.1"/>
    <property type="gene ID" value="KIW84_043077"/>
</dbReference>
<keyword evidence="3" id="KW-1185">Reference proteome</keyword>
<dbReference type="Proteomes" id="UP001058974">
    <property type="component" value="Chromosome 4"/>
</dbReference>
<gene>
    <name evidence="2" type="ORF">KIW84_043077</name>
</gene>
<keyword evidence="1" id="KW-1133">Transmembrane helix</keyword>
<feature type="transmembrane region" description="Helical" evidence="1">
    <location>
        <begin position="251"/>
        <end position="273"/>
    </location>
</feature>